<keyword evidence="2" id="KW-1185">Reference proteome</keyword>
<dbReference type="SUPFAM" id="SSF53795">
    <property type="entry name" value="PEP carboxykinase-like"/>
    <property type="match status" value="1"/>
</dbReference>
<evidence type="ECO:0008006" key="3">
    <source>
        <dbReference type="Google" id="ProtNLM"/>
    </source>
</evidence>
<protein>
    <recommendedName>
        <fullName evidence="3">Shikimate kinase</fullName>
    </recommendedName>
</protein>
<dbReference type="EMBL" id="JBHMQT010000032">
    <property type="protein sequence ID" value="MFC0863326.1"/>
    <property type="molecule type" value="Genomic_DNA"/>
</dbReference>
<name>A0ABV6U4F3_9ACTN</name>
<proteinExistence type="predicted"/>
<evidence type="ECO:0000313" key="2">
    <source>
        <dbReference type="Proteomes" id="UP001589870"/>
    </source>
</evidence>
<reference evidence="1 2" key="1">
    <citation type="submission" date="2024-09" db="EMBL/GenBank/DDBJ databases">
        <authorList>
            <person name="Sun Q."/>
            <person name="Mori K."/>
        </authorList>
    </citation>
    <scope>NUCLEOTIDE SEQUENCE [LARGE SCALE GENOMIC DNA]</scope>
    <source>
        <strain evidence="1 2">TBRC 1851</strain>
    </source>
</reference>
<evidence type="ECO:0000313" key="1">
    <source>
        <dbReference type="EMBL" id="MFC0863326.1"/>
    </source>
</evidence>
<dbReference type="RefSeq" id="WP_394301482.1">
    <property type="nucleotide sequence ID" value="NZ_JBHMQT010000032.1"/>
</dbReference>
<sequence>MVLLGGHGAGKTLVALALTRHGWRVLAGDVTLLDCSGPGDPLALGGTSAFLIRRASVRRWFPEFGLESSGPPKVDVSDRPDLAVLSPSGDVRIAAALVVDVDGGPFESNAAVEQVDRHTAANVWLRASGHLLERVLDAGHGDGVALREVEDVTAYRRRISLVRGLAERLPLYTAFGTPERIAACAAGLVADHQLTRGVGDRR</sequence>
<accession>A0ABV6U4F3</accession>
<comment type="caution">
    <text evidence="1">The sequence shown here is derived from an EMBL/GenBank/DDBJ whole genome shotgun (WGS) entry which is preliminary data.</text>
</comment>
<dbReference type="Gene3D" id="3.40.50.300">
    <property type="entry name" value="P-loop containing nucleotide triphosphate hydrolases"/>
    <property type="match status" value="1"/>
</dbReference>
<dbReference type="InterPro" id="IPR027417">
    <property type="entry name" value="P-loop_NTPase"/>
</dbReference>
<organism evidence="1 2">
    <name type="scientific">Sphaerimonospora cavernae</name>
    <dbReference type="NCBI Taxonomy" id="1740611"/>
    <lineage>
        <taxon>Bacteria</taxon>
        <taxon>Bacillati</taxon>
        <taxon>Actinomycetota</taxon>
        <taxon>Actinomycetes</taxon>
        <taxon>Streptosporangiales</taxon>
        <taxon>Streptosporangiaceae</taxon>
        <taxon>Sphaerimonospora</taxon>
    </lineage>
</organism>
<dbReference type="Proteomes" id="UP001589870">
    <property type="component" value="Unassembled WGS sequence"/>
</dbReference>
<gene>
    <name evidence="1" type="ORF">ACFHYQ_13590</name>
</gene>